<proteinExistence type="predicted"/>
<evidence type="ECO:0000313" key="3">
    <source>
        <dbReference type="Proteomes" id="UP001075354"/>
    </source>
</evidence>
<sequence length="575" mass="62630">MEALVFWPETKQISIEDLDVIREEDRYEGAPTTSKFGNRTFKAVVRLISDDRKRLKEKEDEVQAEIDVMIEEEERKLLEPGPQEKGGRRLRDNRRVAANEGAATANQVASAVGERMKPNPQQAVAAKRLAAEKKAAEAAQRTAQDAVDKAAISKGKVGGKATDKARGKVTNKASNRTCGNSAEDTQRSAQVFDFQDAIDKVGVGGSEKTGGKAPDKADKAGSSGSCFATGGTQIAAMRNLFQEEDEQNEEGDSDDGVLSVNSLSDDETAKLVSSTAGCCCHCLELRKAFDRSPQVFLKAVAAFGNATVTGVQWLDLRPIPDNAPKCELSKGSKVFISIADKDGIKSSGNGDPSKMARATLMVLFGRENFEKHHVTALGTRLGTKGVQPHVRAAVKNFVNRHVKAPFRVISEVELNKLINKKKQQIHRKSPSGKSKSKTKPLSSSKSSSPAKSSTQSPAKSSTQSPAKSSTQSPAKSSTQSPAKNLNGSAASAPLKRLGDTQQPTCSPKKVPWEVREYSHRQPSYSGYDYGWSYNNQQYQQYQQYQPYQYGTQYSQPPPYQSGEQWPQHQPDVTSL</sequence>
<dbReference type="AlphaFoldDB" id="A0AAV7X5P4"/>
<keyword evidence="3" id="KW-1185">Reference proteome</keyword>
<feature type="compositionally biased region" description="Polar residues" evidence="1">
    <location>
        <begin position="171"/>
        <end position="186"/>
    </location>
</feature>
<protein>
    <recommendedName>
        <fullName evidence="4">BEN domain-containing protein</fullName>
    </recommendedName>
</protein>
<evidence type="ECO:0000313" key="2">
    <source>
        <dbReference type="EMBL" id="KAJ1518991.1"/>
    </source>
</evidence>
<accession>A0AAV7X5P4</accession>
<feature type="region of interest" description="Disordered" evidence="1">
    <location>
        <begin position="154"/>
        <end position="186"/>
    </location>
</feature>
<gene>
    <name evidence="2" type="ORF">ONE63_011372</name>
</gene>
<feature type="compositionally biased region" description="Low complexity" evidence="1">
    <location>
        <begin position="439"/>
        <end position="483"/>
    </location>
</feature>
<dbReference type="Proteomes" id="UP001075354">
    <property type="component" value="Unassembled WGS sequence"/>
</dbReference>
<organism evidence="2 3">
    <name type="scientific">Megalurothrips usitatus</name>
    <name type="common">bean blossom thrips</name>
    <dbReference type="NCBI Taxonomy" id="439358"/>
    <lineage>
        <taxon>Eukaryota</taxon>
        <taxon>Metazoa</taxon>
        <taxon>Ecdysozoa</taxon>
        <taxon>Arthropoda</taxon>
        <taxon>Hexapoda</taxon>
        <taxon>Insecta</taxon>
        <taxon>Pterygota</taxon>
        <taxon>Neoptera</taxon>
        <taxon>Paraneoptera</taxon>
        <taxon>Thysanoptera</taxon>
        <taxon>Terebrantia</taxon>
        <taxon>Thripoidea</taxon>
        <taxon>Thripidae</taxon>
        <taxon>Megalurothrips</taxon>
    </lineage>
</organism>
<feature type="region of interest" description="Disordered" evidence="1">
    <location>
        <begin position="420"/>
        <end position="516"/>
    </location>
</feature>
<feature type="compositionally biased region" description="Basic and acidic residues" evidence="1">
    <location>
        <begin position="85"/>
        <end position="97"/>
    </location>
</feature>
<name>A0AAV7X5P4_9NEOP</name>
<reference evidence="2" key="1">
    <citation type="submission" date="2022-12" db="EMBL/GenBank/DDBJ databases">
        <title>Chromosome-level genome assembly of the bean flower thrips Megalurothrips usitatus.</title>
        <authorList>
            <person name="Ma L."/>
            <person name="Liu Q."/>
            <person name="Li H."/>
            <person name="Cai W."/>
        </authorList>
    </citation>
    <scope>NUCLEOTIDE SEQUENCE</scope>
    <source>
        <strain evidence="2">Cailab_2022a</strain>
    </source>
</reference>
<feature type="region of interest" description="Disordered" evidence="1">
    <location>
        <begin position="203"/>
        <end position="223"/>
    </location>
</feature>
<feature type="compositionally biased region" description="Polar residues" evidence="1">
    <location>
        <begin position="561"/>
        <end position="575"/>
    </location>
</feature>
<evidence type="ECO:0000256" key="1">
    <source>
        <dbReference type="SAM" id="MobiDB-lite"/>
    </source>
</evidence>
<feature type="compositionally biased region" description="Basic and acidic residues" evidence="1">
    <location>
        <begin position="209"/>
        <end position="219"/>
    </location>
</feature>
<dbReference type="EMBL" id="JAPTSV010000795">
    <property type="protein sequence ID" value="KAJ1518991.1"/>
    <property type="molecule type" value="Genomic_DNA"/>
</dbReference>
<feature type="region of interest" description="Disordered" evidence="1">
    <location>
        <begin position="548"/>
        <end position="575"/>
    </location>
</feature>
<feature type="region of interest" description="Disordered" evidence="1">
    <location>
        <begin position="74"/>
        <end position="128"/>
    </location>
</feature>
<evidence type="ECO:0008006" key="4">
    <source>
        <dbReference type="Google" id="ProtNLM"/>
    </source>
</evidence>
<feature type="compositionally biased region" description="Basic residues" evidence="1">
    <location>
        <begin position="420"/>
        <end position="438"/>
    </location>
</feature>
<comment type="caution">
    <text evidence="2">The sequence shown here is derived from an EMBL/GenBank/DDBJ whole genome shotgun (WGS) entry which is preliminary data.</text>
</comment>